<name>A0A5C3KQL7_COPMA</name>
<sequence>MTSLHTPPPLHLVTPFPTQFTFTFHPTSTGMPRVPNVSPATGLPVPAHYIHTLDANFVDTHGRTLLLRGVNLSGASKAPVGHPSHLLEDFWDSAEAGGESFVGRPLNIDDGSADIHLARLRGWGFNMLRFPIAWEALEHEGPGKYDYEFMDYTIRVLQKCKDYGFRVFLDPHQDTWSRFTGGSGAPYWTLAACGINPSNITATQAAIIHCEYPTPYDPQPADQPAMIWSTNYGRLLSQTLFTFFFAGKTFAPNCIIDGVNIQDWLQDRYVEAFGRLADRIAEYDARGVQESRGTLFDECVIGWDSMNEPFEGLVGWNNLNENPKEQGSTLKKGTYPTPAQGLRLGMGEKQTVENWTFGAFGPSRNGSVTVDPKGHKVWVDPAAVEEPHPTASPSSSSSSLTAPPPPGELPSGHHPHWGWTRDTARWKLGTCPWAQHGVWDVQTGYVLRPDYFKYHPRTGVEVEFLEDFWKVHFVRWKERIGRAHREAVWFVQPPVFVRPICLEGGEGGVDDEAEVEAEESQESSEETLTTSNANSKSIVNGRACYSCHYYDGLTLITRHWNWFNADALGVLRGKYDNILKSVKVGEGAIRKSLREQLGILKEDALIIGGCVPPGGSSSSPSSSSTPSSSSSSSTTTTTTTQFTPVSYPTLIGEIGTPFDMDAKASYGWTHGGKYRYDYSAQRKALDASLNACDGANCVNWTVWNFVGEGHCAAWGDGWNLEDLSLWSGGDVWGLDGGEGGEGSNDGKAVEDGDGKDGKLIEGVNEGANESRPSLVNRRRGRRRHVKPGLAAVAAASSLSVATLGSVKSGGSPSSSSSSSSLVKAKALVGANAPPNPNPKLDPSANPNPKSTLNSNTEAPPLKKYGVHENPFDFLNDGARAVKAFCRPYPVKSVGVVKGLEFEVDKARVEVVVEVRWEDGEALGVGASKGGNGERERAATEIFLPIVHFVHPRFLEDEPKLMASYPAYDGDDDEEGDGKGERKGEGEGKEKVRYRDWEEWEELVDVEVVVSEGRWEVRGQRLFWWYEVPEGPGSVPGGGASSGDGDASGGQKATATKGPGGDGPAGVKQVKIEVRRRGGAVKQGVVDVRRKKYERLVREERGSKNVNMGLTQSQLYGRAARIRLPLETYYRIADNMNSDDPGVHALALVSPELSHIANSVLYRTVVLDLRTFEGERSVHRPAESLKTKPELTRFIKGLTWRREVAEACARHIHPCCVEERVLPFILACAVRVRRFAIDGLDARMMREHTPSWSLIREGSD</sequence>
<feature type="compositionally biased region" description="Low complexity" evidence="4">
    <location>
        <begin position="616"/>
        <end position="640"/>
    </location>
</feature>
<feature type="compositionally biased region" description="Polar residues" evidence="4">
    <location>
        <begin position="844"/>
        <end position="857"/>
    </location>
</feature>
<feature type="region of interest" description="Disordered" evidence="4">
    <location>
        <begin position="385"/>
        <end position="416"/>
    </location>
</feature>
<feature type="compositionally biased region" description="Gly residues" evidence="4">
    <location>
        <begin position="1033"/>
        <end position="1047"/>
    </location>
</feature>
<proteinExistence type="inferred from homology"/>
<evidence type="ECO:0000313" key="7">
    <source>
        <dbReference type="Proteomes" id="UP000307440"/>
    </source>
</evidence>
<dbReference type="GO" id="GO:0050295">
    <property type="term" value="F:steryl-beta-glucosidase activity"/>
    <property type="evidence" value="ECO:0007669"/>
    <property type="project" value="TreeGrafter"/>
</dbReference>
<dbReference type="Gene3D" id="3.20.20.80">
    <property type="entry name" value="Glycosidases"/>
    <property type="match status" value="1"/>
</dbReference>
<reference evidence="6 7" key="1">
    <citation type="journal article" date="2019" name="Nat. Ecol. Evol.">
        <title>Megaphylogeny resolves global patterns of mushroom evolution.</title>
        <authorList>
            <person name="Varga T."/>
            <person name="Krizsan K."/>
            <person name="Foldi C."/>
            <person name="Dima B."/>
            <person name="Sanchez-Garcia M."/>
            <person name="Sanchez-Ramirez S."/>
            <person name="Szollosi G.J."/>
            <person name="Szarkandi J.G."/>
            <person name="Papp V."/>
            <person name="Albert L."/>
            <person name="Andreopoulos W."/>
            <person name="Angelini C."/>
            <person name="Antonin V."/>
            <person name="Barry K.W."/>
            <person name="Bougher N.L."/>
            <person name="Buchanan P."/>
            <person name="Buyck B."/>
            <person name="Bense V."/>
            <person name="Catcheside P."/>
            <person name="Chovatia M."/>
            <person name="Cooper J."/>
            <person name="Damon W."/>
            <person name="Desjardin D."/>
            <person name="Finy P."/>
            <person name="Geml J."/>
            <person name="Haridas S."/>
            <person name="Hughes K."/>
            <person name="Justo A."/>
            <person name="Karasinski D."/>
            <person name="Kautmanova I."/>
            <person name="Kiss B."/>
            <person name="Kocsube S."/>
            <person name="Kotiranta H."/>
            <person name="LaButti K.M."/>
            <person name="Lechner B.E."/>
            <person name="Liimatainen K."/>
            <person name="Lipzen A."/>
            <person name="Lukacs Z."/>
            <person name="Mihaltcheva S."/>
            <person name="Morgado L.N."/>
            <person name="Niskanen T."/>
            <person name="Noordeloos M.E."/>
            <person name="Ohm R.A."/>
            <person name="Ortiz-Santana B."/>
            <person name="Ovrebo C."/>
            <person name="Racz N."/>
            <person name="Riley R."/>
            <person name="Savchenko A."/>
            <person name="Shiryaev A."/>
            <person name="Soop K."/>
            <person name="Spirin V."/>
            <person name="Szebenyi C."/>
            <person name="Tomsovsky M."/>
            <person name="Tulloss R.E."/>
            <person name="Uehling J."/>
            <person name="Grigoriev I.V."/>
            <person name="Vagvolgyi C."/>
            <person name="Papp T."/>
            <person name="Martin F.M."/>
            <person name="Miettinen O."/>
            <person name="Hibbett D.S."/>
            <person name="Nagy L.G."/>
        </authorList>
    </citation>
    <scope>NUCLEOTIDE SEQUENCE [LARGE SCALE GENOMIC DNA]</scope>
    <source>
        <strain evidence="6 7">CBS 121175</strain>
    </source>
</reference>
<feature type="region of interest" description="Disordered" evidence="4">
    <location>
        <begin position="734"/>
        <end position="788"/>
    </location>
</feature>
<dbReference type="InterPro" id="IPR017853">
    <property type="entry name" value="GH"/>
</dbReference>
<comment type="similarity">
    <text evidence="1">Belongs to the glycosyl hydrolase 5 (cellulase A) family.</text>
</comment>
<feature type="region of interest" description="Disordered" evidence="4">
    <location>
        <begin position="829"/>
        <end position="862"/>
    </location>
</feature>
<evidence type="ECO:0000256" key="3">
    <source>
        <dbReference type="ARBA" id="ARBA00023295"/>
    </source>
</evidence>
<dbReference type="PANTHER" id="PTHR31308:SF6">
    <property type="entry name" value="GLYCOSIDE HYDROLASE FAMILY 5 C-TERMINAL DOMAIN-CONTAINING PROTEIN"/>
    <property type="match status" value="1"/>
</dbReference>
<gene>
    <name evidence="6" type="ORF">FA15DRAFT_757818</name>
</gene>
<feature type="region of interest" description="Disordered" evidence="4">
    <location>
        <begin position="964"/>
        <end position="990"/>
    </location>
</feature>
<dbReference type="EMBL" id="ML210235">
    <property type="protein sequence ID" value="TFK22656.1"/>
    <property type="molecule type" value="Genomic_DNA"/>
</dbReference>
<feature type="compositionally biased region" description="Basic and acidic residues" evidence="4">
    <location>
        <begin position="747"/>
        <end position="759"/>
    </location>
</feature>
<evidence type="ECO:0000313" key="6">
    <source>
        <dbReference type="EMBL" id="TFK22656.1"/>
    </source>
</evidence>
<dbReference type="STRING" id="230819.A0A5C3KQL7"/>
<evidence type="ECO:0000259" key="5">
    <source>
        <dbReference type="Pfam" id="PF00150"/>
    </source>
</evidence>
<dbReference type="GO" id="GO:1904462">
    <property type="term" value="P:ergosteryl 3-beta-D-glucoside catabolic process"/>
    <property type="evidence" value="ECO:0007669"/>
    <property type="project" value="TreeGrafter"/>
</dbReference>
<feature type="region of interest" description="Disordered" evidence="4">
    <location>
        <begin position="803"/>
        <end position="822"/>
    </location>
</feature>
<evidence type="ECO:0000256" key="2">
    <source>
        <dbReference type="ARBA" id="ARBA00022801"/>
    </source>
</evidence>
<feature type="region of interest" description="Disordered" evidence="4">
    <location>
        <begin position="1033"/>
        <end position="1065"/>
    </location>
</feature>
<dbReference type="SUPFAM" id="SSF51445">
    <property type="entry name" value="(Trans)glycosidases"/>
    <property type="match status" value="2"/>
</dbReference>
<protein>
    <submittedName>
        <fullName evidence="6">Glycoside hydrolase</fullName>
    </submittedName>
</protein>
<dbReference type="OrthoDB" id="9971853at2759"/>
<dbReference type="PROSITE" id="PS00659">
    <property type="entry name" value="GLYCOSYL_HYDROL_F5"/>
    <property type="match status" value="1"/>
</dbReference>
<dbReference type="InterPro" id="IPR018087">
    <property type="entry name" value="Glyco_hydro_5_CS"/>
</dbReference>
<dbReference type="Proteomes" id="UP000307440">
    <property type="component" value="Unassembled WGS sequence"/>
</dbReference>
<feature type="compositionally biased region" description="Low complexity" evidence="4">
    <location>
        <begin position="389"/>
        <end position="401"/>
    </location>
</feature>
<accession>A0A5C3KQL7</accession>
<evidence type="ECO:0000256" key="4">
    <source>
        <dbReference type="SAM" id="MobiDB-lite"/>
    </source>
</evidence>
<dbReference type="InterPro" id="IPR001547">
    <property type="entry name" value="Glyco_hydro_5"/>
</dbReference>
<feature type="region of interest" description="Disordered" evidence="4">
    <location>
        <begin position="613"/>
        <end position="640"/>
    </location>
</feature>
<keyword evidence="7" id="KW-1185">Reference proteome</keyword>
<keyword evidence="3" id="KW-0326">Glycosidase</keyword>
<feature type="compositionally biased region" description="Polar residues" evidence="4">
    <location>
        <begin position="320"/>
        <end position="331"/>
    </location>
</feature>
<keyword evidence="2 6" id="KW-0378">Hydrolase</keyword>
<organism evidence="6 7">
    <name type="scientific">Coprinopsis marcescibilis</name>
    <name type="common">Agaric fungus</name>
    <name type="synonym">Psathyrella marcescibilis</name>
    <dbReference type="NCBI Taxonomy" id="230819"/>
    <lineage>
        <taxon>Eukaryota</taxon>
        <taxon>Fungi</taxon>
        <taxon>Dikarya</taxon>
        <taxon>Basidiomycota</taxon>
        <taxon>Agaricomycotina</taxon>
        <taxon>Agaricomycetes</taxon>
        <taxon>Agaricomycetidae</taxon>
        <taxon>Agaricales</taxon>
        <taxon>Agaricineae</taxon>
        <taxon>Psathyrellaceae</taxon>
        <taxon>Coprinopsis</taxon>
    </lineage>
</organism>
<feature type="compositionally biased region" description="Gly residues" evidence="4">
    <location>
        <begin position="734"/>
        <end position="743"/>
    </location>
</feature>
<dbReference type="AlphaFoldDB" id="A0A5C3KQL7"/>
<feature type="region of interest" description="Disordered" evidence="4">
    <location>
        <begin position="320"/>
        <end position="339"/>
    </location>
</feature>
<evidence type="ECO:0000256" key="1">
    <source>
        <dbReference type="ARBA" id="ARBA00005641"/>
    </source>
</evidence>
<dbReference type="PANTHER" id="PTHR31308">
    <property type="match status" value="1"/>
</dbReference>
<feature type="compositionally biased region" description="Basic residues" evidence="4">
    <location>
        <begin position="776"/>
        <end position="786"/>
    </location>
</feature>
<dbReference type="Pfam" id="PF00150">
    <property type="entry name" value="Cellulase"/>
    <property type="match status" value="1"/>
</dbReference>
<feature type="compositionally biased region" description="Basic and acidic residues" evidence="4">
    <location>
        <begin position="976"/>
        <end position="990"/>
    </location>
</feature>
<feature type="domain" description="Glycoside hydrolase family 5" evidence="5">
    <location>
        <begin position="118"/>
        <end position="176"/>
    </location>
</feature>
<dbReference type="GO" id="GO:0000272">
    <property type="term" value="P:polysaccharide catabolic process"/>
    <property type="evidence" value="ECO:0007669"/>
    <property type="project" value="InterPro"/>
</dbReference>
<dbReference type="InterPro" id="IPR052066">
    <property type="entry name" value="Glycosphingolipid_Hydrolases"/>
</dbReference>